<sequence length="254" mass="27142">MSAGRTARERVRAELIREIMDVARRQLATAGAAGLSLRAIARELGMVSSAIYRYVASRDDLLTLLIVDGYNAVGEAVERADAEACAEGNADDFAGRWLAVCRAVREWALAHPHEYALLYGSPVPGYQAPTDTVSPATRDKVVFSRIVAEAYAAGAVRPGEADLPPVSPTLVESLDRVRDAVGLDVPDDVIARALTAWAGLYGTVSFELFGQFNNVIDERADYFDHTVTLLGRLVGLVGLPGPGGRSVTNVTDGK</sequence>
<dbReference type="InterPro" id="IPR050109">
    <property type="entry name" value="HTH-type_TetR-like_transc_reg"/>
</dbReference>
<dbReference type="InterPro" id="IPR036271">
    <property type="entry name" value="Tet_transcr_reg_TetR-rel_C_sf"/>
</dbReference>
<name>A0A495QS13_9ACTN</name>
<reference evidence="6 7" key="1">
    <citation type="submission" date="2018-10" db="EMBL/GenBank/DDBJ databases">
        <title>Genomic Encyclopedia of Archaeal and Bacterial Type Strains, Phase II (KMG-II): from individual species to whole genera.</title>
        <authorList>
            <person name="Goeker M."/>
        </authorList>
    </citation>
    <scope>NUCLEOTIDE SEQUENCE [LARGE SCALE GENOMIC DNA]</scope>
    <source>
        <strain evidence="6 7">DSM 43383</strain>
    </source>
</reference>
<dbReference type="OrthoDB" id="3210322at2"/>
<dbReference type="PANTHER" id="PTHR30055">
    <property type="entry name" value="HTH-TYPE TRANSCRIPTIONAL REGULATOR RUTR"/>
    <property type="match status" value="1"/>
</dbReference>
<dbReference type="InterPro" id="IPR001647">
    <property type="entry name" value="HTH_TetR"/>
</dbReference>
<evidence type="ECO:0000256" key="1">
    <source>
        <dbReference type="ARBA" id="ARBA00023015"/>
    </source>
</evidence>
<evidence type="ECO:0000256" key="2">
    <source>
        <dbReference type="ARBA" id="ARBA00023125"/>
    </source>
</evidence>
<dbReference type="InterPro" id="IPR025996">
    <property type="entry name" value="MT1864/Rv1816-like_C"/>
</dbReference>
<proteinExistence type="predicted"/>
<keyword evidence="2 4" id="KW-0238">DNA-binding</keyword>
<evidence type="ECO:0000256" key="3">
    <source>
        <dbReference type="ARBA" id="ARBA00023163"/>
    </source>
</evidence>
<evidence type="ECO:0000259" key="5">
    <source>
        <dbReference type="PROSITE" id="PS50977"/>
    </source>
</evidence>
<dbReference type="Gene3D" id="1.10.357.10">
    <property type="entry name" value="Tetracycline Repressor, domain 2"/>
    <property type="match status" value="1"/>
</dbReference>
<evidence type="ECO:0000313" key="7">
    <source>
        <dbReference type="Proteomes" id="UP000274601"/>
    </source>
</evidence>
<dbReference type="Pfam" id="PF13305">
    <property type="entry name" value="TetR_C_33"/>
    <property type="match status" value="1"/>
</dbReference>
<dbReference type="SUPFAM" id="SSF46689">
    <property type="entry name" value="Homeodomain-like"/>
    <property type="match status" value="1"/>
</dbReference>
<organism evidence="6 7">
    <name type="scientific">Actinomadura pelletieri DSM 43383</name>
    <dbReference type="NCBI Taxonomy" id="1120940"/>
    <lineage>
        <taxon>Bacteria</taxon>
        <taxon>Bacillati</taxon>
        <taxon>Actinomycetota</taxon>
        <taxon>Actinomycetes</taxon>
        <taxon>Streptosporangiales</taxon>
        <taxon>Thermomonosporaceae</taxon>
        <taxon>Actinomadura</taxon>
    </lineage>
</organism>
<dbReference type="RefSeq" id="WP_121433670.1">
    <property type="nucleotide sequence ID" value="NZ_RBWU01000002.1"/>
</dbReference>
<dbReference type="PROSITE" id="PS50977">
    <property type="entry name" value="HTH_TETR_2"/>
    <property type="match status" value="1"/>
</dbReference>
<dbReference type="EMBL" id="RBWU01000002">
    <property type="protein sequence ID" value="RKS76289.1"/>
    <property type="molecule type" value="Genomic_DNA"/>
</dbReference>
<accession>A0A495QS13</accession>
<comment type="caution">
    <text evidence="6">The sequence shown here is derived from an EMBL/GenBank/DDBJ whole genome shotgun (WGS) entry which is preliminary data.</text>
</comment>
<feature type="domain" description="HTH tetR-type" evidence="5">
    <location>
        <begin position="13"/>
        <end position="73"/>
    </location>
</feature>
<feature type="DNA-binding region" description="H-T-H motif" evidence="4">
    <location>
        <begin position="36"/>
        <end position="55"/>
    </location>
</feature>
<keyword evidence="3" id="KW-0804">Transcription</keyword>
<dbReference type="SUPFAM" id="SSF48498">
    <property type="entry name" value="Tetracyclin repressor-like, C-terminal domain"/>
    <property type="match status" value="1"/>
</dbReference>
<keyword evidence="7" id="KW-1185">Reference proteome</keyword>
<keyword evidence="1" id="KW-0805">Transcription regulation</keyword>
<gene>
    <name evidence="6" type="ORF">BZB76_1640</name>
</gene>
<dbReference type="GO" id="GO:0003700">
    <property type="term" value="F:DNA-binding transcription factor activity"/>
    <property type="evidence" value="ECO:0007669"/>
    <property type="project" value="TreeGrafter"/>
</dbReference>
<dbReference type="GO" id="GO:0000976">
    <property type="term" value="F:transcription cis-regulatory region binding"/>
    <property type="evidence" value="ECO:0007669"/>
    <property type="project" value="TreeGrafter"/>
</dbReference>
<dbReference type="PANTHER" id="PTHR30055:SF243">
    <property type="entry name" value="HTH-TYPE TRANSCRIPTIONAL REGULATOR RV1816"/>
    <property type="match status" value="1"/>
</dbReference>
<protein>
    <submittedName>
        <fullName evidence="6">TetR family transcriptional regulator</fullName>
    </submittedName>
</protein>
<dbReference type="Proteomes" id="UP000274601">
    <property type="component" value="Unassembled WGS sequence"/>
</dbReference>
<evidence type="ECO:0000256" key="4">
    <source>
        <dbReference type="PROSITE-ProRule" id="PRU00335"/>
    </source>
</evidence>
<dbReference type="AlphaFoldDB" id="A0A495QS13"/>
<dbReference type="InterPro" id="IPR009057">
    <property type="entry name" value="Homeodomain-like_sf"/>
</dbReference>
<dbReference type="Pfam" id="PF00440">
    <property type="entry name" value="TetR_N"/>
    <property type="match status" value="1"/>
</dbReference>
<evidence type="ECO:0000313" key="6">
    <source>
        <dbReference type="EMBL" id="RKS76289.1"/>
    </source>
</evidence>